<dbReference type="EC" id="2.7.11.1" evidence="1"/>
<dbReference type="InterPro" id="IPR000719">
    <property type="entry name" value="Prot_kinase_dom"/>
</dbReference>
<dbReference type="Pfam" id="PF00069">
    <property type="entry name" value="Pkinase"/>
    <property type="match status" value="1"/>
</dbReference>
<dbReference type="PANTHER" id="PTHR11909">
    <property type="entry name" value="CASEIN KINASE-RELATED"/>
    <property type="match status" value="1"/>
</dbReference>
<evidence type="ECO:0000259" key="3">
    <source>
        <dbReference type="PROSITE" id="PS50011"/>
    </source>
</evidence>
<dbReference type="GO" id="GO:0004674">
    <property type="term" value="F:protein serine/threonine kinase activity"/>
    <property type="evidence" value="ECO:0007669"/>
    <property type="project" value="UniProtKB-EC"/>
</dbReference>
<dbReference type="SMART" id="SM00220">
    <property type="entry name" value="S_TKc"/>
    <property type="match status" value="1"/>
</dbReference>
<evidence type="ECO:0000313" key="5">
    <source>
        <dbReference type="Proteomes" id="UP000689195"/>
    </source>
</evidence>
<dbReference type="PROSITE" id="PS00108">
    <property type="entry name" value="PROTEIN_KINASE_ST"/>
    <property type="match status" value="1"/>
</dbReference>
<dbReference type="InterPro" id="IPR050235">
    <property type="entry name" value="CK1_Ser-Thr_kinase"/>
</dbReference>
<reference evidence="4" key="1">
    <citation type="submission" date="2021-01" db="EMBL/GenBank/DDBJ databases">
        <authorList>
            <consortium name="Genoscope - CEA"/>
            <person name="William W."/>
        </authorList>
    </citation>
    <scope>NUCLEOTIDE SEQUENCE</scope>
</reference>
<dbReference type="OrthoDB" id="2687620at2759"/>
<dbReference type="GO" id="GO:0005524">
    <property type="term" value="F:ATP binding"/>
    <property type="evidence" value="ECO:0007669"/>
    <property type="project" value="InterPro"/>
</dbReference>
<name>A0A8S1VE68_9CILI</name>
<comment type="caution">
    <text evidence="4">The sequence shown here is derived from an EMBL/GenBank/DDBJ whole genome shotgun (WGS) entry which is preliminary data.</text>
</comment>
<dbReference type="PROSITE" id="PS50011">
    <property type="entry name" value="PROTEIN_KINASE_DOM"/>
    <property type="match status" value="1"/>
</dbReference>
<accession>A0A8S1VE68</accession>
<protein>
    <recommendedName>
        <fullName evidence="2">Casein kinase I</fullName>
        <ecNumber evidence="1">2.7.11.1</ecNumber>
    </recommendedName>
</protein>
<keyword evidence="5" id="KW-1185">Reference proteome</keyword>
<dbReference type="Proteomes" id="UP000689195">
    <property type="component" value="Unassembled WGS sequence"/>
</dbReference>
<proteinExistence type="predicted"/>
<evidence type="ECO:0000256" key="1">
    <source>
        <dbReference type="ARBA" id="ARBA00012513"/>
    </source>
</evidence>
<gene>
    <name evidence="4" type="ORF">PPENT_87.1.T0610265</name>
</gene>
<feature type="domain" description="Protein kinase" evidence="3">
    <location>
        <begin position="8"/>
        <end position="275"/>
    </location>
</feature>
<evidence type="ECO:0000256" key="2">
    <source>
        <dbReference type="ARBA" id="ARBA00023860"/>
    </source>
</evidence>
<dbReference type="InterPro" id="IPR008271">
    <property type="entry name" value="Ser/Thr_kinase_AS"/>
</dbReference>
<sequence length="360" mass="41599">MYLQTSKYEVLSMIGQGSAHQVFKAQHNLTSQLYAIKMEKCPRSGQIENEFKVLKELDEMEGIPKIINYGMTPDNKSFLIMPLLNCNLHDVLICQELSLSQILAIGLNIIETLEKIHHKKILHLDIKPENIMLLQTIQNTSIDQLLKPGFIQIIDFGLSQSLENLKNQKNLFIGSLNFASRASHKGEYLSFKDDLESLLYVLVYLRNYKLPWSQLISTEFTNSEIKSIGEMKTSLFNKIALYDKFPQEFLKFMSHIDTLKQDEIPDYSYVKSLFITMLQTTSSSQILDQFQNYSYISSIIQAINSETIQIPVQQNLSNQFSMENQLQEDIIENDAKMICLSDMIWKYSTVKIKSILDIKY</sequence>
<organism evidence="4 5">
    <name type="scientific">Paramecium pentaurelia</name>
    <dbReference type="NCBI Taxonomy" id="43138"/>
    <lineage>
        <taxon>Eukaryota</taxon>
        <taxon>Sar</taxon>
        <taxon>Alveolata</taxon>
        <taxon>Ciliophora</taxon>
        <taxon>Intramacronucleata</taxon>
        <taxon>Oligohymenophorea</taxon>
        <taxon>Peniculida</taxon>
        <taxon>Parameciidae</taxon>
        <taxon>Paramecium</taxon>
    </lineage>
</organism>
<evidence type="ECO:0000313" key="4">
    <source>
        <dbReference type="EMBL" id="CAD8174755.1"/>
    </source>
</evidence>
<dbReference type="EMBL" id="CAJJDO010000061">
    <property type="protein sequence ID" value="CAD8174755.1"/>
    <property type="molecule type" value="Genomic_DNA"/>
</dbReference>
<dbReference type="AlphaFoldDB" id="A0A8S1VE68"/>